<proteinExistence type="predicted"/>
<gene>
    <name evidence="1" type="ORF">GTQ45_15185</name>
</gene>
<evidence type="ECO:0000313" key="2">
    <source>
        <dbReference type="Proteomes" id="UP000470384"/>
    </source>
</evidence>
<dbReference type="Gene3D" id="1.10.10.1190">
    <property type="entry name" value="Antirestriction protein ArdA, domain 3"/>
    <property type="match status" value="1"/>
</dbReference>
<dbReference type="AlphaFoldDB" id="A0A845QIF8"/>
<evidence type="ECO:0000313" key="1">
    <source>
        <dbReference type="EMBL" id="NBG97081.1"/>
    </source>
</evidence>
<dbReference type="InterPro" id="IPR041895">
    <property type="entry name" value="ArdA_dom1"/>
</dbReference>
<organism evidence="1 2">
    <name type="scientific">Pyruvatibacter mobilis</name>
    <dbReference type="NCBI Taxonomy" id="1712261"/>
    <lineage>
        <taxon>Bacteria</taxon>
        <taxon>Pseudomonadati</taxon>
        <taxon>Pseudomonadota</taxon>
        <taxon>Alphaproteobacteria</taxon>
        <taxon>Hyphomicrobiales</taxon>
        <taxon>Parvibaculaceae</taxon>
        <taxon>Pyruvatibacter</taxon>
    </lineage>
</organism>
<comment type="caution">
    <text evidence="1">The sequence shown here is derived from an EMBL/GenBank/DDBJ whole genome shotgun (WGS) entry which is preliminary data.</text>
</comment>
<sequence>MTDQLATAAPLAATAAPAQPDRPRIYVACLAAYNNGCLHGRWIDATTPDEIWEQVRAMLAASPEPDAEEWAIHDYEGFEGASLSEYASFETVCELADFIEEHGELGAKLLSHFGDDLAEARAAFEDYAGEYRSAADFAESLHEDTGTQIPESLRYYIDWQALARDMALNGEIMVFQTGFDEVHIFWSR</sequence>
<dbReference type="Pfam" id="PF07275">
    <property type="entry name" value="ArdA"/>
    <property type="match status" value="1"/>
</dbReference>
<dbReference type="EMBL" id="WXYQ01000014">
    <property type="protein sequence ID" value="NBG97081.1"/>
    <property type="molecule type" value="Genomic_DNA"/>
</dbReference>
<dbReference type="GeneID" id="300655732"/>
<name>A0A845QIF8_9HYPH</name>
<reference evidence="1 2" key="1">
    <citation type="journal article" date="2016" name="Int. J. Syst. Evol. Microbiol.">
        <title>Pyruvatibacter mobilis gen. nov., sp. nov., a marine bacterium from the culture broth of Picochlorum sp. 122.</title>
        <authorList>
            <person name="Wang G."/>
            <person name="Tang M."/>
            <person name="Wu H."/>
            <person name="Dai S."/>
            <person name="Li T."/>
            <person name="Chen C."/>
            <person name="He H."/>
            <person name="Fan J."/>
            <person name="Xiang W."/>
            <person name="Li X."/>
        </authorList>
    </citation>
    <scope>NUCLEOTIDE SEQUENCE [LARGE SCALE GENOMIC DNA]</scope>
    <source>
        <strain evidence="1 2">GYP-11</strain>
    </source>
</reference>
<dbReference type="OrthoDB" id="944647at2"/>
<dbReference type="InterPro" id="IPR041893">
    <property type="entry name" value="ArdA_dom3"/>
</dbReference>
<dbReference type="InterPro" id="IPR009899">
    <property type="entry name" value="ArdA"/>
</dbReference>
<protein>
    <submittedName>
        <fullName evidence="1">Antirestriction protein ArdA</fullName>
    </submittedName>
</protein>
<accession>A0A845QIF8</accession>
<dbReference type="RefSeq" id="WP_160589044.1">
    <property type="nucleotide sequence ID" value="NZ_BMHN01000001.1"/>
</dbReference>
<keyword evidence="2" id="KW-1185">Reference proteome</keyword>
<dbReference type="Gene3D" id="3.10.20.480">
    <property type="entry name" value="Antirestriction protein ArdA, domain 1"/>
    <property type="match status" value="1"/>
</dbReference>
<dbReference type="Proteomes" id="UP000470384">
    <property type="component" value="Unassembled WGS sequence"/>
</dbReference>